<proteinExistence type="inferred from homology"/>
<organism evidence="8 9">
    <name type="scientific">Staphylococcus muscae</name>
    <dbReference type="NCBI Taxonomy" id="1294"/>
    <lineage>
        <taxon>Bacteria</taxon>
        <taxon>Bacillati</taxon>
        <taxon>Bacillota</taxon>
        <taxon>Bacilli</taxon>
        <taxon>Bacillales</taxon>
        <taxon>Staphylococcaceae</taxon>
        <taxon>Staphylococcus</taxon>
    </lineage>
</organism>
<evidence type="ECO:0000256" key="3">
    <source>
        <dbReference type="ARBA" id="ARBA00012982"/>
    </source>
</evidence>
<dbReference type="InterPro" id="IPR038418">
    <property type="entry name" value="6-PTP_synth/QueD_sf"/>
</dbReference>
<evidence type="ECO:0000313" key="10">
    <source>
        <dbReference type="Proteomes" id="UP000652995"/>
    </source>
</evidence>
<comment type="catalytic activity">
    <reaction evidence="6">
        <text>7,8-dihydroneopterin 3'-triphosphate + H2O = 6-carboxy-5,6,7,8-tetrahydropterin + triphosphate + acetaldehyde + 2 H(+)</text>
        <dbReference type="Rhea" id="RHEA:27966"/>
        <dbReference type="ChEBI" id="CHEBI:15343"/>
        <dbReference type="ChEBI" id="CHEBI:15377"/>
        <dbReference type="ChEBI" id="CHEBI:15378"/>
        <dbReference type="ChEBI" id="CHEBI:18036"/>
        <dbReference type="ChEBI" id="CHEBI:58462"/>
        <dbReference type="ChEBI" id="CHEBI:61032"/>
        <dbReference type="EC" id="4.1.2.50"/>
    </reaction>
</comment>
<dbReference type="Proteomes" id="UP000243706">
    <property type="component" value="Chromosome 1"/>
</dbReference>
<evidence type="ECO:0000256" key="1">
    <source>
        <dbReference type="ARBA" id="ARBA00005061"/>
    </source>
</evidence>
<dbReference type="KEGG" id="smus:C7J88_06335"/>
<keyword evidence="10" id="KW-1185">Reference proteome</keyword>
<dbReference type="EMBL" id="BMCB01000004">
    <property type="protein sequence ID" value="GGA87882.1"/>
    <property type="molecule type" value="Genomic_DNA"/>
</dbReference>
<protein>
    <recommendedName>
        <fullName evidence="4">6-carboxy-5,6,7,8-tetrahydropterin synthase</fullName>
        <ecNumber evidence="3">4.1.2.50</ecNumber>
    </recommendedName>
    <alternativeName>
        <fullName evidence="5">Queuosine biosynthesis protein QueD</fullName>
    </alternativeName>
</protein>
<dbReference type="AlphaFoldDB" id="A0A240CB73"/>
<dbReference type="GO" id="GO:0070497">
    <property type="term" value="F:6-carboxytetrahydropterin synthase activity"/>
    <property type="evidence" value="ECO:0007669"/>
    <property type="project" value="UniProtKB-EC"/>
</dbReference>
<dbReference type="UniPathway" id="UPA00391"/>
<comment type="similarity">
    <text evidence="2">Belongs to the PTPS family. QueD subfamily.</text>
</comment>
<dbReference type="RefSeq" id="WP_095117873.1">
    <property type="nucleotide sequence ID" value="NZ_BMCB01000004.1"/>
</dbReference>
<comment type="pathway">
    <text evidence="1">Purine metabolism; 7-cyano-7-deazaguanine biosynthesis.</text>
</comment>
<reference evidence="10" key="3">
    <citation type="journal article" date="2019" name="Int. J. Syst. Evol. Microbiol.">
        <title>The Global Catalogue of Microorganisms (GCM) 10K type strain sequencing project: providing services to taxonomists for standard genome sequencing and annotation.</title>
        <authorList>
            <consortium name="The Broad Institute Genomics Platform"/>
            <consortium name="The Broad Institute Genome Sequencing Center for Infectious Disease"/>
            <person name="Wu L."/>
            <person name="Ma J."/>
        </authorList>
    </citation>
    <scope>NUCLEOTIDE SEQUENCE [LARGE SCALE GENOMIC DNA]</scope>
    <source>
        <strain evidence="10">CCM 4175</strain>
    </source>
</reference>
<evidence type="ECO:0000256" key="6">
    <source>
        <dbReference type="ARBA" id="ARBA00048807"/>
    </source>
</evidence>
<reference evidence="7" key="4">
    <citation type="submission" date="2024-05" db="EMBL/GenBank/DDBJ databases">
        <authorList>
            <person name="Sun Q."/>
            <person name="Sedlacek I."/>
        </authorList>
    </citation>
    <scope>NUCLEOTIDE SEQUENCE</scope>
    <source>
        <strain evidence="7">CCM 4175</strain>
    </source>
</reference>
<name>A0A240CB73_9STAP</name>
<evidence type="ECO:0000256" key="4">
    <source>
        <dbReference type="ARBA" id="ARBA00018141"/>
    </source>
</evidence>
<dbReference type="Proteomes" id="UP000652995">
    <property type="component" value="Unassembled WGS sequence"/>
</dbReference>
<evidence type="ECO:0000313" key="9">
    <source>
        <dbReference type="Proteomes" id="UP000243706"/>
    </source>
</evidence>
<dbReference type="InterPro" id="IPR007115">
    <property type="entry name" value="6-PTP_synth/QueD"/>
</dbReference>
<dbReference type="SUPFAM" id="SSF55620">
    <property type="entry name" value="Tetrahydrobiopterin biosynthesis enzymes-like"/>
    <property type="match status" value="1"/>
</dbReference>
<evidence type="ECO:0000256" key="2">
    <source>
        <dbReference type="ARBA" id="ARBA00008900"/>
    </source>
</evidence>
<gene>
    <name evidence="7" type="ORF">GCM10007183_10110</name>
    <name evidence="8" type="ORF">SAMEA4412661_01938</name>
</gene>
<evidence type="ECO:0000313" key="8">
    <source>
        <dbReference type="EMBL" id="SNW04328.1"/>
    </source>
</evidence>
<dbReference type="OrthoDB" id="9804698at2"/>
<dbReference type="Gene3D" id="3.30.479.10">
    <property type="entry name" value="6-pyruvoyl tetrahydropterin synthase/QueD"/>
    <property type="match status" value="1"/>
</dbReference>
<reference evidence="8 9" key="2">
    <citation type="submission" date="2017-06" db="EMBL/GenBank/DDBJ databases">
        <authorList>
            <consortium name="Pathogen Informatics"/>
        </authorList>
    </citation>
    <scope>NUCLEOTIDE SEQUENCE [LARGE SCALE GENOMIC DNA]</scope>
    <source>
        <strain evidence="8 9">NCTC13833</strain>
    </source>
</reference>
<dbReference type="EC" id="4.1.2.50" evidence="3"/>
<reference evidence="7" key="1">
    <citation type="journal article" date="2014" name="Int. J. Syst. Evol. Microbiol.">
        <title>Complete genome of a new Firmicutes species belonging to the dominant human colonic microbiota ('Ruminococcus bicirculans') reveals two chromosomes and a selective capacity to utilize plant glucans.</title>
        <authorList>
            <consortium name="NISC Comparative Sequencing Program"/>
            <person name="Wegmann U."/>
            <person name="Louis P."/>
            <person name="Goesmann A."/>
            <person name="Henrissat B."/>
            <person name="Duncan S.H."/>
            <person name="Flint H.J."/>
        </authorList>
    </citation>
    <scope>NUCLEOTIDE SEQUENCE</scope>
    <source>
        <strain evidence="7">CCM 4175</strain>
    </source>
</reference>
<dbReference type="Pfam" id="PF01242">
    <property type="entry name" value="PTPS"/>
    <property type="match status" value="1"/>
</dbReference>
<evidence type="ECO:0000256" key="5">
    <source>
        <dbReference type="ARBA" id="ARBA00031449"/>
    </source>
</evidence>
<dbReference type="EMBL" id="LT906464">
    <property type="protein sequence ID" value="SNW04328.1"/>
    <property type="molecule type" value="Genomic_DNA"/>
</dbReference>
<sequence>MSQFDHLQAPRTFAYRQSSVHVIKHYQFTCDNRIYFTETAHVDLSNHTYHLELSLQATTNAQGIAVDFHHIDKLYHTHLSPYLDGQLLNETLPEMSTTAENIAYWIWEQLTGVLPHDVSLHTLVLYEKPEQGVKLTHDMLS</sequence>
<evidence type="ECO:0000313" key="7">
    <source>
        <dbReference type="EMBL" id="GGA87882.1"/>
    </source>
</evidence>
<accession>A0A240CB73</accession>